<comment type="caution">
    <text evidence="2">The sequence shown here is derived from an EMBL/GenBank/DDBJ whole genome shotgun (WGS) entry which is preliminary data.</text>
</comment>
<dbReference type="EMBL" id="LAZR01001658">
    <property type="protein sequence ID" value="KKN41250.1"/>
    <property type="molecule type" value="Genomic_DNA"/>
</dbReference>
<dbReference type="AlphaFoldDB" id="A0A0F9QB84"/>
<reference evidence="2" key="1">
    <citation type="journal article" date="2015" name="Nature">
        <title>Complex archaea that bridge the gap between prokaryotes and eukaryotes.</title>
        <authorList>
            <person name="Spang A."/>
            <person name="Saw J.H."/>
            <person name="Jorgensen S.L."/>
            <person name="Zaremba-Niedzwiedzka K."/>
            <person name="Martijn J."/>
            <person name="Lind A.E."/>
            <person name="van Eijk R."/>
            <person name="Schleper C."/>
            <person name="Guy L."/>
            <person name="Ettema T.J."/>
        </authorList>
    </citation>
    <scope>NUCLEOTIDE SEQUENCE</scope>
</reference>
<protein>
    <submittedName>
        <fullName evidence="2">Uncharacterized protein</fullName>
    </submittedName>
</protein>
<accession>A0A0F9QB84</accession>
<sequence length="138" mass="15556">MSGAKRISVIVYGLITQAIIILGKLREKVKRGGLSQIRIDRVFYPSNWEVQSCCDCGLAHRAEPLFDEEVRDPHYRLIPIRPFGYNYSLRFGAVKPSPFTDESKDEKALGGLGKRPGWGEYRDKEGDVIPSGRKTDEA</sequence>
<name>A0A0F9QB84_9ZZZZ</name>
<evidence type="ECO:0000313" key="2">
    <source>
        <dbReference type="EMBL" id="KKN41250.1"/>
    </source>
</evidence>
<evidence type="ECO:0000256" key="1">
    <source>
        <dbReference type="SAM" id="MobiDB-lite"/>
    </source>
</evidence>
<feature type="compositionally biased region" description="Basic and acidic residues" evidence="1">
    <location>
        <begin position="120"/>
        <end position="138"/>
    </location>
</feature>
<proteinExistence type="predicted"/>
<gene>
    <name evidence="2" type="ORF">LCGC14_0724990</name>
</gene>
<feature type="region of interest" description="Disordered" evidence="1">
    <location>
        <begin position="98"/>
        <end position="138"/>
    </location>
</feature>
<organism evidence="2">
    <name type="scientific">marine sediment metagenome</name>
    <dbReference type="NCBI Taxonomy" id="412755"/>
    <lineage>
        <taxon>unclassified sequences</taxon>
        <taxon>metagenomes</taxon>
        <taxon>ecological metagenomes</taxon>
    </lineage>
</organism>